<sequence>KSEISHSVRSLTIAQVNKAHQAHTDAEWTLEGQEIGQVTIIGHVVNVSQQATNNLYTLEDGTGKIEARRWREQSSEEDAEKWGNIEVDHVIRVTGHIKAFGSKKYVNAVSIHTSDDPHEIYFHMMEALTTSFAIQNGMPNGPPVQKPSAATSAYTAQSSGAATDVMAEYSGLPPIQREIVQAILSHPENEEGGVHVGVIAKSVKGGKGTPSEINEGLDALMDAGHIYTTSDDSHFQVSR</sequence>
<dbReference type="AlphaFoldDB" id="A0A9P5PL92"/>
<dbReference type="InterPro" id="IPR004365">
    <property type="entry name" value="NA-bd_OB_tRNA"/>
</dbReference>
<dbReference type="Pfam" id="PF08784">
    <property type="entry name" value="RPA_C"/>
    <property type="match status" value="1"/>
</dbReference>
<dbReference type="InterPro" id="IPR014646">
    <property type="entry name" value="Rfa2/RPA32"/>
</dbReference>
<evidence type="ECO:0008006" key="10">
    <source>
        <dbReference type="Google" id="ProtNLM"/>
    </source>
</evidence>
<keyword evidence="3" id="KW-0235">DNA replication</keyword>
<dbReference type="Gene3D" id="2.40.50.140">
    <property type="entry name" value="Nucleic acid-binding proteins"/>
    <property type="match status" value="1"/>
</dbReference>
<reference evidence="8" key="1">
    <citation type="submission" date="2020-11" db="EMBL/GenBank/DDBJ databases">
        <authorList>
            <consortium name="DOE Joint Genome Institute"/>
            <person name="Ahrendt S."/>
            <person name="Riley R."/>
            <person name="Andreopoulos W."/>
            <person name="Labutti K."/>
            <person name="Pangilinan J."/>
            <person name="Ruiz-Duenas F.J."/>
            <person name="Barrasa J.M."/>
            <person name="Sanchez-Garcia M."/>
            <person name="Camarero S."/>
            <person name="Miyauchi S."/>
            <person name="Serrano A."/>
            <person name="Linde D."/>
            <person name="Babiker R."/>
            <person name="Drula E."/>
            <person name="Ayuso-Fernandez I."/>
            <person name="Pacheco R."/>
            <person name="Padilla G."/>
            <person name="Ferreira P."/>
            <person name="Barriuso J."/>
            <person name="Kellner H."/>
            <person name="Castanera R."/>
            <person name="Alfaro M."/>
            <person name="Ramirez L."/>
            <person name="Pisabarro A.G."/>
            <person name="Kuo A."/>
            <person name="Tritt A."/>
            <person name="Lipzen A."/>
            <person name="He G."/>
            <person name="Yan M."/>
            <person name="Ng V."/>
            <person name="Cullen D."/>
            <person name="Martin F."/>
            <person name="Rosso M.-N."/>
            <person name="Henrissat B."/>
            <person name="Hibbett D."/>
            <person name="Martinez A.T."/>
            <person name="Grigoriev I.V."/>
        </authorList>
    </citation>
    <scope>NUCLEOTIDE SEQUENCE</scope>
    <source>
        <strain evidence="8">AH 40177</strain>
    </source>
</reference>
<dbReference type="GO" id="GO:0000781">
    <property type="term" value="C:chromosome, telomeric region"/>
    <property type="evidence" value="ECO:0007669"/>
    <property type="project" value="TreeGrafter"/>
</dbReference>
<feature type="domain" description="Replication protein A C-terminal" evidence="7">
    <location>
        <begin position="144"/>
        <end position="232"/>
    </location>
</feature>
<comment type="caution">
    <text evidence="8">The sequence shown here is derived from an EMBL/GenBank/DDBJ whole genome shotgun (WGS) entry which is preliminary data.</text>
</comment>
<dbReference type="GO" id="GO:0003697">
    <property type="term" value="F:single-stranded DNA binding"/>
    <property type="evidence" value="ECO:0007669"/>
    <property type="project" value="TreeGrafter"/>
</dbReference>
<dbReference type="InterPro" id="IPR014892">
    <property type="entry name" value="RPA_C"/>
</dbReference>
<dbReference type="GO" id="GO:0006260">
    <property type="term" value="P:DNA replication"/>
    <property type="evidence" value="ECO:0007669"/>
    <property type="project" value="UniProtKB-KW"/>
</dbReference>
<evidence type="ECO:0000256" key="3">
    <source>
        <dbReference type="ARBA" id="ARBA00022705"/>
    </source>
</evidence>
<dbReference type="GO" id="GO:0035861">
    <property type="term" value="C:site of double-strand break"/>
    <property type="evidence" value="ECO:0007669"/>
    <property type="project" value="TreeGrafter"/>
</dbReference>
<gene>
    <name evidence="8" type="ORF">BDP27DRAFT_1229097</name>
</gene>
<dbReference type="GO" id="GO:0000724">
    <property type="term" value="P:double-strand break repair via homologous recombination"/>
    <property type="evidence" value="ECO:0007669"/>
    <property type="project" value="TreeGrafter"/>
</dbReference>
<evidence type="ECO:0000313" key="9">
    <source>
        <dbReference type="Proteomes" id="UP000772434"/>
    </source>
</evidence>
<feature type="domain" description="OB" evidence="6">
    <location>
        <begin position="38"/>
        <end position="107"/>
    </location>
</feature>
<keyword evidence="9" id="KW-1185">Reference proteome</keyword>
<dbReference type="Pfam" id="PF01336">
    <property type="entry name" value="tRNA_anti-codon"/>
    <property type="match status" value="1"/>
</dbReference>
<protein>
    <recommendedName>
        <fullName evidence="10">Replication protein A 32 kDa subunit</fullName>
    </recommendedName>
</protein>
<evidence type="ECO:0000256" key="4">
    <source>
        <dbReference type="ARBA" id="ARBA00023125"/>
    </source>
</evidence>
<dbReference type="SUPFAM" id="SSF50249">
    <property type="entry name" value="Nucleic acid-binding proteins"/>
    <property type="match status" value="1"/>
</dbReference>
<dbReference type="PANTHER" id="PTHR13989:SF16">
    <property type="entry name" value="REPLICATION PROTEIN A2"/>
    <property type="match status" value="1"/>
</dbReference>
<accession>A0A9P5PL92</accession>
<dbReference type="InterPro" id="IPR036388">
    <property type="entry name" value="WH-like_DNA-bd_sf"/>
</dbReference>
<dbReference type="OrthoDB" id="25571at2759"/>
<comment type="subcellular location">
    <subcellularLocation>
        <location evidence="1">Nucleus</location>
    </subcellularLocation>
</comment>
<dbReference type="SUPFAM" id="SSF46785">
    <property type="entry name" value="Winged helix' DNA-binding domain"/>
    <property type="match status" value="1"/>
</dbReference>
<dbReference type="GO" id="GO:0006289">
    <property type="term" value="P:nucleotide-excision repair"/>
    <property type="evidence" value="ECO:0007669"/>
    <property type="project" value="TreeGrafter"/>
</dbReference>
<dbReference type="EMBL" id="JADNRY010000106">
    <property type="protein sequence ID" value="KAF9065319.1"/>
    <property type="molecule type" value="Genomic_DNA"/>
</dbReference>
<name>A0A9P5PL92_9AGAR</name>
<dbReference type="PIRSF" id="PIRSF036949">
    <property type="entry name" value="RPA32"/>
    <property type="match status" value="1"/>
</dbReference>
<dbReference type="CDD" id="cd04478">
    <property type="entry name" value="RPA2_DBD_D"/>
    <property type="match status" value="1"/>
</dbReference>
<evidence type="ECO:0000256" key="1">
    <source>
        <dbReference type="ARBA" id="ARBA00004123"/>
    </source>
</evidence>
<evidence type="ECO:0000259" key="7">
    <source>
        <dbReference type="Pfam" id="PF08784"/>
    </source>
</evidence>
<proteinExistence type="inferred from homology"/>
<feature type="non-terminal residue" evidence="8">
    <location>
        <position position="239"/>
    </location>
</feature>
<keyword evidence="5" id="KW-0539">Nucleus</keyword>
<dbReference type="GO" id="GO:0005662">
    <property type="term" value="C:DNA replication factor A complex"/>
    <property type="evidence" value="ECO:0007669"/>
    <property type="project" value="TreeGrafter"/>
</dbReference>
<organism evidence="8 9">
    <name type="scientific">Rhodocollybia butyracea</name>
    <dbReference type="NCBI Taxonomy" id="206335"/>
    <lineage>
        <taxon>Eukaryota</taxon>
        <taxon>Fungi</taxon>
        <taxon>Dikarya</taxon>
        <taxon>Basidiomycota</taxon>
        <taxon>Agaricomycotina</taxon>
        <taxon>Agaricomycetes</taxon>
        <taxon>Agaricomycetidae</taxon>
        <taxon>Agaricales</taxon>
        <taxon>Marasmiineae</taxon>
        <taxon>Omphalotaceae</taxon>
        <taxon>Rhodocollybia</taxon>
    </lineage>
</organism>
<evidence type="ECO:0000313" key="8">
    <source>
        <dbReference type="EMBL" id="KAF9065319.1"/>
    </source>
</evidence>
<dbReference type="InterPro" id="IPR012340">
    <property type="entry name" value="NA-bd_OB-fold"/>
</dbReference>
<dbReference type="Proteomes" id="UP000772434">
    <property type="component" value="Unassembled WGS sequence"/>
</dbReference>
<dbReference type="InterPro" id="IPR036390">
    <property type="entry name" value="WH_DNA-bd_sf"/>
</dbReference>
<evidence type="ECO:0000259" key="6">
    <source>
        <dbReference type="Pfam" id="PF01336"/>
    </source>
</evidence>
<keyword evidence="4" id="KW-0238">DNA-binding</keyword>
<dbReference type="Gene3D" id="1.10.10.10">
    <property type="entry name" value="Winged helix-like DNA-binding domain superfamily/Winged helix DNA-binding domain"/>
    <property type="match status" value="1"/>
</dbReference>
<evidence type="ECO:0000256" key="5">
    <source>
        <dbReference type="ARBA" id="ARBA00023242"/>
    </source>
</evidence>
<evidence type="ECO:0000256" key="2">
    <source>
        <dbReference type="ARBA" id="ARBA00007815"/>
    </source>
</evidence>
<comment type="similarity">
    <text evidence="2">Belongs to the replication factor A protein 2 family.</text>
</comment>
<dbReference type="PANTHER" id="PTHR13989">
    <property type="entry name" value="REPLICATION PROTEIN A-RELATED"/>
    <property type="match status" value="1"/>
</dbReference>
<dbReference type="InterPro" id="IPR040260">
    <property type="entry name" value="RFA2-like"/>
</dbReference>